<keyword evidence="10" id="KW-1185">Reference proteome</keyword>
<feature type="region of interest" description="Disordered" evidence="6">
    <location>
        <begin position="415"/>
        <end position="440"/>
    </location>
</feature>
<proteinExistence type="predicted"/>
<keyword evidence="2" id="KW-1003">Cell membrane</keyword>
<evidence type="ECO:0000313" key="10">
    <source>
        <dbReference type="Proteomes" id="UP000053611"/>
    </source>
</evidence>
<keyword evidence="4 7" id="KW-1133">Transmembrane helix</keyword>
<dbReference type="Proteomes" id="UP000053611">
    <property type="component" value="Unassembled WGS sequence"/>
</dbReference>
<feature type="domain" description="Sulfatase N-terminal" evidence="8">
    <location>
        <begin position="439"/>
        <end position="714"/>
    </location>
</feature>
<dbReference type="Pfam" id="PF00884">
    <property type="entry name" value="Sulfatase"/>
    <property type="match status" value="1"/>
</dbReference>
<evidence type="ECO:0000256" key="2">
    <source>
        <dbReference type="ARBA" id="ARBA00022475"/>
    </source>
</evidence>
<dbReference type="AlphaFoldDB" id="A0A0J0XID8"/>
<dbReference type="InterPro" id="IPR000917">
    <property type="entry name" value="Sulfatase_N"/>
</dbReference>
<evidence type="ECO:0000256" key="5">
    <source>
        <dbReference type="ARBA" id="ARBA00023136"/>
    </source>
</evidence>
<dbReference type="InterPro" id="IPR050448">
    <property type="entry name" value="OpgB/LTA_synthase_biosynth"/>
</dbReference>
<dbReference type="SUPFAM" id="SSF53649">
    <property type="entry name" value="Alkaline phosphatase-like"/>
    <property type="match status" value="1"/>
</dbReference>
<dbReference type="GeneID" id="28985613"/>
<evidence type="ECO:0000313" key="9">
    <source>
        <dbReference type="EMBL" id="KLT40866.1"/>
    </source>
</evidence>
<evidence type="ECO:0000256" key="6">
    <source>
        <dbReference type="SAM" id="MobiDB-lite"/>
    </source>
</evidence>
<feature type="transmembrane region" description="Helical" evidence="7">
    <location>
        <begin position="129"/>
        <end position="150"/>
    </location>
</feature>
<evidence type="ECO:0000256" key="3">
    <source>
        <dbReference type="ARBA" id="ARBA00022692"/>
    </source>
</evidence>
<dbReference type="PANTHER" id="PTHR47371:SF3">
    <property type="entry name" value="PHOSPHOGLYCEROL TRANSFERASE I"/>
    <property type="match status" value="1"/>
</dbReference>
<organism evidence="9 10">
    <name type="scientific">Cutaneotrichosporon oleaginosum</name>
    <dbReference type="NCBI Taxonomy" id="879819"/>
    <lineage>
        <taxon>Eukaryota</taxon>
        <taxon>Fungi</taxon>
        <taxon>Dikarya</taxon>
        <taxon>Basidiomycota</taxon>
        <taxon>Agaricomycotina</taxon>
        <taxon>Tremellomycetes</taxon>
        <taxon>Trichosporonales</taxon>
        <taxon>Trichosporonaceae</taxon>
        <taxon>Cutaneotrichosporon</taxon>
    </lineage>
</organism>
<comment type="subcellular location">
    <subcellularLocation>
        <location evidence="1">Cell membrane</location>
        <topology evidence="1">Multi-pass membrane protein</topology>
    </subcellularLocation>
</comment>
<protein>
    <submittedName>
        <fullName evidence="9">Sulfatase</fullName>
    </submittedName>
</protein>
<dbReference type="Gene3D" id="3.40.720.10">
    <property type="entry name" value="Alkaline Phosphatase, subunit A"/>
    <property type="match status" value="1"/>
</dbReference>
<dbReference type="OrthoDB" id="103349at2759"/>
<keyword evidence="5 7" id="KW-0472">Membrane</keyword>
<dbReference type="PANTHER" id="PTHR47371">
    <property type="entry name" value="LIPOTEICHOIC ACID SYNTHASE"/>
    <property type="match status" value="1"/>
</dbReference>
<gene>
    <name evidence="9" type="ORF">CC85DRAFT_297300</name>
</gene>
<name>A0A0J0XID8_9TREE</name>
<feature type="transmembrane region" description="Helical" evidence="7">
    <location>
        <begin position="223"/>
        <end position="247"/>
    </location>
</feature>
<dbReference type="EMBL" id="KQ087227">
    <property type="protein sequence ID" value="KLT40866.1"/>
    <property type="molecule type" value="Genomic_DNA"/>
</dbReference>
<evidence type="ECO:0000259" key="8">
    <source>
        <dbReference type="Pfam" id="PF00884"/>
    </source>
</evidence>
<evidence type="ECO:0000256" key="7">
    <source>
        <dbReference type="SAM" id="Phobius"/>
    </source>
</evidence>
<feature type="transmembrane region" description="Helical" evidence="7">
    <location>
        <begin position="157"/>
        <end position="176"/>
    </location>
</feature>
<evidence type="ECO:0000256" key="1">
    <source>
        <dbReference type="ARBA" id="ARBA00004651"/>
    </source>
</evidence>
<feature type="transmembrane region" description="Helical" evidence="7">
    <location>
        <begin position="71"/>
        <end position="91"/>
    </location>
</feature>
<evidence type="ECO:0000256" key="4">
    <source>
        <dbReference type="ARBA" id="ARBA00022989"/>
    </source>
</evidence>
<dbReference type="GO" id="GO:0005886">
    <property type="term" value="C:plasma membrane"/>
    <property type="evidence" value="ECO:0007669"/>
    <property type="project" value="UniProtKB-SubCell"/>
</dbReference>
<reference evidence="9 10" key="1">
    <citation type="submission" date="2015-03" db="EMBL/GenBank/DDBJ databases">
        <title>Genomics and transcriptomics of the oil-accumulating basidiomycete yeast T. oleaginosus allow insights into substrate utilization and the diverse evolutionary trajectories of mating systems in fungi.</title>
        <authorList>
            <consortium name="DOE Joint Genome Institute"/>
            <person name="Kourist R."/>
            <person name="Kracht O."/>
            <person name="Bracharz F."/>
            <person name="Lipzen A."/>
            <person name="Nolan M."/>
            <person name="Ohm R."/>
            <person name="Grigoriev I."/>
            <person name="Sun S."/>
            <person name="Heitman J."/>
            <person name="Bruck T."/>
            <person name="Nowrousian M."/>
        </authorList>
    </citation>
    <scope>NUCLEOTIDE SEQUENCE [LARGE SCALE GENOMIC DNA]</scope>
    <source>
        <strain evidence="9 10">IBC0246</strain>
    </source>
</reference>
<dbReference type="RefSeq" id="XP_018277357.1">
    <property type="nucleotide sequence ID" value="XM_018425010.1"/>
</dbReference>
<keyword evidence="3 7" id="KW-0812">Transmembrane</keyword>
<dbReference type="STRING" id="879819.A0A0J0XID8"/>
<sequence length="853" mass="96779">MILFNRKATFALVAVTTILSKVVHIYAHYGALQEGQLTRWCYSFFLQDVVLLVICHLFVARKLDVNRSRTLRVLVGFGGTLLLSTSVFVSLSNACVFYNSGVEVHWANATLANDAAGRRTLLSGLWPSIYITLACIATAAFLQWPLYFIFEIFSNLLSAPFIAMAYVMAVGPRHLFRRTTWRAWLASARQRITSGSIDLEACEPKDFDLDETSSDERLNLRNWPWVLLFQIFTHAAGLAALLAMFILFMIRPHKATLKLMTWTAIVSPFVALGSASEALAKMKPLYKSGIGFKWDGRTAMSRPTKYEWLPSDREPAGFEDWYHDRRHYTASHDPLKISNLHDDVLEALGDLKTVPIRHVITILLESTRKDVFPLKKDGVIAQRFADTWDNKEFPSDVEERLRNISATARHLTGDFDHGFAPPQGEGEVENESGAEDKMKKPRGGISFEDTFVTSTYTLKSVAGSLCGVVPLIVDFNREYKKHLYQPCLPHVLDVLGRLNHKGEEGYRSYPWKSTFMQSATSTFDEQKNLVWKMGYGHFYDKEYLQADYAKFGKVTLPDVNYFSVPEDPLLDYIKDEFNMAKENDKRIMITHLTSTSHHPYGIPDTDKPDEKYKELGKGLDDLSKWVNAIGYDDRWLAKILGALDDLGVANETLVVMVGDHGLSIPENGKLPTYYNPYTINNIVPMVFSHPLLPPIKVQSSVTSRDIVPTILDLLAETGSLSKPATKAARDLTANYEGQSMIRPIRTKTLNDVANWQFTVVNPGGEQLTIRDAEHKQWVLTVPVGDATDVEWQFSADIHNAQVTLDLEFHDFLRKVETKFGVEAAEWAEQAAFIGRWWVQENWRRWRHGPYSRL</sequence>
<dbReference type="InterPro" id="IPR017850">
    <property type="entry name" value="Alkaline_phosphatase_core_sf"/>
</dbReference>
<feature type="transmembrane region" description="Helical" evidence="7">
    <location>
        <begin position="37"/>
        <end position="59"/>
    </location>
</feature>
<accession>A0A0J0XID8</accession>